<keyword evidence="1" id="KW-0472">Membrane</keyword>
<evidence type="ECO:0000313" key="2">
    <source>
        <dbReference type="EMBL" id="EAX96347.1"/>
    </source>
</evidence>
<feature type="transmembrane region" description="Helical" evidence="1">
    <location>
        <begin position="9"/>
        <end position="30"/>
    </location>
</feature>
<dbReference type="EMBL" id="DS113763">
    <property type="protein sequence ID" value="EAX96347.1"/>
    <property type="molecule type" value="Genomic_DNA"/>
</dbReference>
<sequence length="91" mass="10698">MFEKQNKEVLIHFLFISGLIVFVSFGSFYLFRYLIPKIWTNVSRPDAGNYAIGVSCVITHIIVFAFIIYARNYDLKKEKEEKELEKAKKTQ</sequence>
<keyword evidence="1" id="KW-0812">Transmembrane</keyword>
<proteinExistence type="predicted"/>
<evidence type="ECO:0008006" key="4">
    <source>
        <dbReference type="Google" id="ProtNLM"/>
    </source>
</evidence>
<gene>
    <name evidence="2" type="ORF">TVAG_066440</name>
</gene>
<dbReference type="AlphaFoldDB" id="A2FFH7"/>
<protein>
    <recommendedName>
        <fullName evidence="4">Vacuolar ATPase assembly integral membrane protein VMA21 homolog</fullName>
    </recommendedName>
</protein>
<dbReference type="InParanoid" id="A2FFH7"/>
<keyword evidence="3" id="KW-1185">Reference proteome</keyword>
<keyword evidence="1" id="KW-1133">Transmembrane helix</keyword>
<dbReference type="Proteomes" id="UP000001542">
    <property type="component" value="Unassembled WGS sequence"/>
</dbReference>
<feature type="transmembrane region" description="Helical" evidence="1">
    <location>
        <begin position="50"/>
        <end position="70"/>
    </location>
</feature>
<evidence type="ECO:0000256" key="1">
    <source>
        <dbReference type="SAM" id="Phobius"/>
    </source>
</evidence>
<reference evidence="2" key="1">
    <citation type="submission" date="2006-10" db="EMBL/GenBank/DDBJ databases">
        <authorList>
            <person name="Amadeo P."/>
            <person name="Zhao Q."/>
            <person name="Wortman J."/>
            <person name="Fraser-Liggett C."/>
            <person name="Carlton J."/>
        </authorList>
    </citation>
    <scope>NUCLEOTIDE SEQUENCE</scope>
    <source>
        <strain evidence="2">G3</strain>
    </source>
</reference>
<accession>A2FFH7</accession>
<organism evidence="2 3">
    <name type="scientific">Trichomonas vaginalis (strain ATCC PRA-98 / G3)</name>
    <dbReference type="NCBI Taxonomy" id="412133"/>
    <lineage>
        <taxon>Eukaryota</taxon>
        <taxon>Metamonada</taxon>
        <taxon>Parabasalia</taxon>
        <taxon>Trichomonadida</taxon>
        <taxon>Trichomonadidae</taxon>
        <taxon>Trichomonas</taxon>
    </lineage>
</organism>
<reference evidence="2" key="2">
    <citation type="journal article" date="2007" name="Science">
        <title>Draft genome sequence of the sexually transmitted pathogen Trichomonas vaginalis.</title>
        <authorList>
            <person name="Carlton J.M."/>
            <person name="Hirt R.P."/>
            <person name="Silva J.C."/>
            <person name="Delcher A.L."/>
            <person name="Schatz M."/>
            <person name="Zhao Q."/>
            <person name="Wortman J.R."/>
            <person name="Bidwell S.L."/>
            <person name="Alsmark U.C.M."/>
            <person name="Besteiro S."/>
            <person name="Sicheritz-Ponten T."/>
            <person name="Noel C.J."/>
            <person name="Dacks J.B."/>
            <person name="Foster P.G."/>
            <person name="Simillion C."/>
            <person name="Van de Peer Y."/>
            <person name="Miranda-Saavedra D."/>
            <person name="Barton G.J."/>
            <person name="Westrop G.D."/>
            <person name="Mueller S."/>
            <person name="Dessi D."/>
            <person name="Fiori P.L."/>
            <person name="Ren Q."/>
            <person name="Paulsen I."/>
            <person name="Zhang H."/>
            <person name="Bastida-Corcuera F.D."/>
            <person name="Simoes-Barbosa A."/>
            <person name="Brown M.T."/>
            <person name="Hayes R.D."/>
            <person name="Mukherjee M."/>
            <person name="Okumura C.Y."/>
            <person name="Schneider R."/>
            <person name="Smith A.J."/>
            <person name="Vanacova S."/>
            <person name="Villalvazo M."/>
            <person name="Haas B.J."/>
            <person name="Pertea M."/>
            <person name="Feldblyum T.V."/>
            <person name="Utterback T.R."/>
            <person name="Shu C.L."/>
            <person name="Osoegawa K."/>
            <person name="de Jong P.J."/>
            <person name="Hrdy I."/>
            <person name="Horvathova L."/>
            <person name="Zubacova Z."/>
            <person name="Dolezal P."/>
            <person name="Malik S.B."/>
            <person name="Logsdon J.M. Jr."/>
            <person name="Henze K."/>
            <person name="Gupta A."/>
            <person name="Wang C.C."/>
            <person name="Dunne R.L."/>
            <person name="Upcroft J.A."/>
            <person name="Upcroft P."/>
            <person name="White O."/>
            <person name="Salzberg S.L."/>
            <person name="Tang P."/>
            <person name="Chiu C.-H."/>
            <person name="Lee Y.-S."/>
            <person name="Embley T.M."/>
            <person name="Coombs G.H."/>
            <person name="Mottram J.C."/>
            <person name="Tachezy J."/>
            <person name="Fraser-Liggett C.M."/>
            <person name="Johnson P.J."/>
        </authorList>
    </citation>
    <scope>NUCLEOTIDE SEQUENCE [LARGE SCALE GENOMIC DNA]</scope>
    <source>
        <strain evidence="2">G3</strain>
    </source>
</reference>
<dbReference type="KEGG" id="tva:4754117"/>
<dbReference type="VEuPathDB" id="TrichDB:TVAG_066440"/>
<dbReference type="VEuPathDB" id="TrichDB:TVAGG3_0545290"/>
<name>A2FFH7_TRIV3</name>
<evidence type="ECO:0000313" key="3">
    <source>
        <dbReference type="Proteomes" id="UP000001542"/>
    </source>
</evidence>